<dbReference type="RefSeq" id="WP_357784862.1">
    <property type="nucleotide sequence ID" value="NZ_JBFAKC010000007.1"/>
</dbReference>
<dbReference type="SUPFAM" id="SSF55961">
    <property type="entry name" value="Bet v1-like"/>
    <property type="match status" value="1"/>
</dbReference>
<name>A0ABV3FVP4_9NOCA</name>
<evidence type="ECO:0000256" key="5">
    <source>
        <dbReference type="ARBA" id="ARBA00023002"/>
    </source>
</evidence>
<evidence type="ECO:0000256" key="6">
    <source>
        <dbReference type="ARBA" id="ARBA00023004"/>
    </source>
</evidence>
<evidence type="ECO:0000256" key="8">
    <source>
        <dbReference type="ARBA" id="ARBA00023098"/>
    </source>
</evidence>
<evidence type="ECO:0000256" key="7">
    <source>
        <dbReference type="ARBA" id="ARBA00023014"/>
    </source>
</evidence>
<dbReference type="Pfam" id="PF00355">
    <property type="entry name" value="Rieske"/>
    <property type="match status" value="1"/>
</dbReference>
<evidence type="ECO:0000256" key="1">
    <source>
        <dbReference type="ARBA" id="ARBA00001962"/>
    </source>
</evidence>
<dbReference type="Gene3D" id="3.90.380.10">
    <property type="entry name" value="Naphthalene 1,2-dioxygenase Alpha Subunit, Chain A, domain 1"/>
    <property type="match status" value="1"/>
</dbReference>
<gene>
    <name evidence="13" type="ORF">AB0I48_17625</name>
</gene>
<evidence type="ECO:0000256" key="2">
    <source>
        <dbReference type="ARBA" id="ARBA00022714"/>
    </source>
</evidence>
<sequence>MAKPPLSMKPTGWFQVAWSAEIGLGEVHRMKYFDTEMVAWRSTDGRVAVMDAYCEHLGAHLGHGGHVDGDRIVCPFHGWEWDSAGRNVRIPYEKRPNRGRRIRGYPVAELNESIFIWHDIDGGAPYFDVPDVLSGFDDDRGAADYYPSYPAATLFRPGLELHPQYVMENGVDFAHFTFVHKVPFMPDITRHDFTRPTSYVDFTIAFDDDIRAEDVASGVEAVNAGLGVAATKSWGMVDNRTLTAVTPVDDATSDVRFSVWIGRRPGDESPELPAGAKFLADAVIEQFTADIRIWAHQRYSDPPALTHGEYDGFTQLRRWAKQFYPAATTAPTPAASEGTQR</sequence>
<comment type="subunit">
    <text evidence="11">Homotrimer. The two-component system 3-ketosteroid-9-alpha-monooxygenase is composed of an oxygenase component KshA and a reductase component KshB.</text>
</comment>
<dbReference type="Gene3D" id="2.102.10.10">
    <property type="entry name" value="Rieske [2Fe-2S] iron-sulphur domain"/>
    <property type="match status" value="1"/>
</dbReference>
<keyword evidence="3" id="KW-0479">Metal-binding</keyword>
<evidence type="ECO:0000313" key="14">
    <source>
        <dbReference type="Proteomes" id="UP001551695"/>
    </source>
</evidence>
<keyword evidence="4" id="KW-0442">Lipid degradation</keyword>
<dbReference type="InterPro" id="IPR050584">
    <property type="entry name" value="Cholesterol_7-desaturase"/>
</dbReference>
<evidence type="ECO:0000259" key="12">
    <source>
        <dbReference type="PROSITE" id="PS51296"/>
    </source>
</evidence>
<proteinExistence type="predicted"/>
<evidence type="ECO:0000256" key="9">
    <source>
        <dbReference type="ARBA" id="ARBA00023221"/>
    </source>
</evidence>
<dbReference type="PANTHER" id="PTHR21266">
    <property type="entry name" value="IRON-SULFUR DOMAIN CONTAINING PROTEIN"/>
    <property type="match status" value="1"/>
</dbReference>
<comment type="caution">
    <text evidence="13">The sequence shown here is derived from an EMBL/GenBank/DDBJ whole genome shotgun (WGS) entry which is preliminary data.</text>
</comment>
<keyword evidence="5" id="KW-0560">Oxidoreductase</keyword>
<feature type="domain" description="Rieske" evidence="12">
    <location>
        <begin position="13"/>
        <end position="116"/>
    </location>
</feature>
<dbReference type="SUPFAM" id="SSF50022">
    <property type="entry name" value="ISP domain"/>
    <property type="match status" value="1"/>
</dbReference>
<keyword evidence="6" id="KW-0408">Iron</keyword>
<protein>
    <recommendedName>
        <fullName evidence="10">Rieske-type oxygenase</fullName>
    </recommendedName>
</protein>
<evidence type="ECO:0000256" key="4">
    <source>
        <dbReference type="ARBA" id="ARBA00022963"/>
    </source>
</evidence>
<keyword evidence="8" id="KW-0443">Lipid metabolism</keyword>
<comment type="cofactor">
    <cofactor evidence="1">
        <name>Fe cation</name>
        <dbReference type="ChEBI" id="CHEBI:24875"/>
    </cofactor>
</comment>
<evidence type="ECO:0000256" key="3">
    <source>
        <dbReference type="ARBA" id="ARBA00022723"/>
    </source>
</evidence>
<reference evidence="13 14" key="1">
    <citation type="submission" date="2024-06" db="EMBL/GenBank/DDBJ databases">
        <title>The Natural Products Discovery Center: Release of the First 8490 Sequenced Strains for Exploring Actinobacteria Biosynthetic Diversity.</title>
        <authorList>
            <person name="Kalkreuter E."/>
            <person name="Kautsar S.A."/>
            <person name="Yang D."/>
            <person name="Bader C.D."/>
            <person name="Teijaro C.N."/>
            <person name="Fluegel L."/>
            <person name="Davis C.M."/>
            <person name="Simpson J.R."/>
            <person name="Lauterbach L."/>
            <person name="Steele A.D."/>
            <person name="Gui C."/>
            <person name="Meng S."/>
            <person name="Li G."/>
            <person name="Viehrig K."/>
            <person name="Ye F."/>
            <person name="Su P."/>
            <person name="Kiefer A.F."/>
            <person name="Nichols A."/>
            <person name="Cepeda A.J."/>
            <person name="Yan W."/>
            <person name="Fan B."/>
            <person name="Jiang Y."/>
            <person name="Adhikari A."/>
            <person name="Zheng C.-J."/>
            <person name="Schuster L."/>
            <person name="Cowan T.M."/>
            <person name="Smanski M.J."/>
            <person name="Chevrette M.G."/>
            <person name="De Carvalho L.P.S."/>
            <person name="Shen B."/>
        </authorList>
    </citation>
    <scope>NUCLEOTIDE SEQUENCE [LARGE SCALE GENOMIC DNA]</scope>
    <source>
        <strain evidence="13 14">NPDC050403</strain>
    </source>
</reference>
<accession>A0ABV3FVP4</accession>
<dbReference type="InterPro" id="IPR036922">
    <property type="entry name" value="Rieske_2Fe-2S_sf"/>
</dbReference>
<dbReference type="CDD" id="cd03469">
    <property type="entry name" value="Rieske_RO_Alpha_N"/>
    <property type="match status" value="1"/>
</dbReference>
<dbReference type="PANTHER" id="PTHR21266:SF60">
    <property type="entry name" value="3-KETOSTEROID-9-ALPHA-MONOOXYGENASE, OXYGENASE COMPONENT"/>
    <property type="match status" value="1"/>
</dbReference>
<dbReference type="Proteomes" id="UP001551695">
    <property type="component" value="Unassembled WGS sequence"/>
</dbReference>
<dbReference type="PROSITE" id="PS51296">
    <property type="entry name" value="RIESKE"/>
    <property type="match status" value="1"/>
</dbReference>
<dbReference type="InterPro" id="IPR017941">
    <property type="entry name" value="Rieske_2Fe-2S"/>
</dbReference>
<dbReference type="EMBL" id="JBFAKC010000007">
    <property type="protein sequence ID" value="MEV0709383.1"/>
    <property type="molecule type" value="Genomic_DNA"/>
</dbReference>
<keyword evidence="14" id="KW-1185">Reference proteome</keyword>
<evidence type="ECO:0000313" key="13">
    <source>
        <dbReference type="EMBL" id="MEV0709383.1"/>
    </source>
</evidence>
<dbReference type="Pfam" id="PF19298">
    <property type="entry name" value="KshA_C"/>
    <property type="match status" value="1"/>
</dbReference>
<evidence type="ECO:0000256" key="11">
    <source>
        <dbReference type="ARBA" id="ARBA00046982"/>
    </source>
</evidence>
<evidence type="ECO:0000256" key="10">
    <source>
        <dbReference type="ARBA" id="ARBA00030944"/>
    </source>
</evidence>
<dbReference type="InterPro" id="IPR045605">
    <property type="entry name" value="KshA-like_C"/>
</dbReference>
<keyword evidence="7" id="KW-0411">Iron-sulfur</keyword>
<organism evidence="13 14">
    <name type="scientific">Nocardia aurea</name>
    <dbReference type="NCBI Taxonomy" id="2144174"/>
    <lineage>
        <taxon>Bacteria</taxon>
        <taxon>Bacillati</taxon>
        <taxon>Actinomycetota</taxon>
        <taxon>Actinomycetes</taxon>
        <taxon>Mycobacteriales</taxon>
        <taxon>Nocardiaceae</taxon>
        <taxon>Nocardia</taxon>
    </lineage>
</organism>
<keyword evidence="2" id="KW-0001">2Fe-2S</keyword>
<keyword evidence="9" id="KW-0753">Steroid metabolism</keyword>